<dbReference type="Proteomes" id="UP001501570">
    <property type="component" value="Unassembled WGS sequence"/>
</dbReference>
<comment type="caution">
    <text evidence="2">The sequence shown here is derived from an EMBL/GenBank/DDBJ whole genome shotgun (WGS) entry which is preliminary data.</text>
</comment>
<evidence type="ECO:0000259" key="1">
    <source>
        <dbReference type="Pfam" id="PF02754"/>
    </source>
</evidence>
<organism evidence="2 3">
    <name type="scientific">Rugosimonospora acidiphila</name>
    <dbReference type="NCBI Taxonomy" id="556531"/>
    <lineage>
        <taxon>Bacteria</taxon>
        <taxon>Bacillati</taxon>
        <taxon>Actinomycetota</taxon>
        <taxon>Actinomycetes</taxon>
        <taxon>Micromonosporales</taxon>
        <taxon>Micromonosporaceae</taxon>
        <taxon>Rugosimonospora</taxon>
    </lineage>
</organism>
<dbReference type="EMBL" id="BAABJQ010000014">
    <property type="protein sequence ID" value="GAA5190807.1"/>
    <property type="molecule type" value="Genomic_DNA"/>
</dbReference>
<dbReference type="Pfam" id="PF02754">
    <property type="entry name" value="CCG"/>
    <property type="match status" value="2"/>
</dbReference>
<feature type="domain" description="Cysteine-rich" evidence="1">
    <location>
        <begin position="123"/>
        <end position="207"/>
    </location>
</feature>
<dbReference type="PANTHER" id="PTHR30296:SF0">
    <property type="entry name" value="LACTATE UTILIZATION PROTEIN A"/>
    <property type="match status" value="1"/>
</dbReference>
<reference evidence="3" key="1">
    <citation type="journal article" date="2019" name="Int. J. Syst. Evol. Microbiol.">
        <title>The Global Catalogue of Microorganisms (GCM) 10K type strain sequencing project: providing services to taxonomists for standard genome sequencing and annotation.</title>
        <authorList>
            <consortium name="The Broad Institute Genomics Platform"/>
            <consortium name="The Broad Institute Genome Sequencing Center for Infectious Disease"/>
            <person name="Wu L."/>
            <person name="Ma J."/>
        </authorList>
    </citation>
    <scope>NUCLEOTIDE SEQUENCE [LARGE SCALE GENOMIC DNA]</scope>
    <source>
        <strain evidence="3">JCM 18304</strain>
    </source>
</reference>
<dbReference type="PANTHER" id="PTHR30296">
    <property type="entry name" value="UNCHARACTERIZED PROTEIN YKGE"/>
    <property type="match status" value="1"/>
</dbReference>
<protein>
    <submittedName>
        <fullName evidence="2">(Fe-S)-binding protein</fullName>
    </submittedName>
</protein>
<sequence>MRVALFITCFNDTMYPGVGKATVTVLERLGITVEFPAGQTCCGQMHFNSGYRKECVPLVRNFASVFAGYDAVVTPSASCAAMVRHSHPVVVPGHTPPPVYELSEFLLDVLNVTDVGAYFPHRVAFHPTCHSQRMLRIGDRPQRLLAGVEGLELVELAHAEQCCGFGGTFSVKNAETSIAMGNDKSDDVLSTGASVLASADTSCLMHIGGLLSRRDAPVRTMHLAEILATTR</sequence>
<dbReference type="RefSeq" id="WP_345632845.1">
    <property type="nucleotide sequence ID" value="NZ_BAABJQ010000014.1"/>
</dbReference>
<name>A0ABP9S4Q1_9ACTN</name>
<feature type="domain" description="Cysteine-rich" evidence="1">
    <location>
        <begin position="3"/>
        <end position="83"/>
    </location>
</feature>
<keyword evidence="3" id="KW-1185">Reference proteome</keyword>
<evidence type="ECO:0000313" key="3">
    <source>
        <dbReference type="Proteomes" id="UP001501570"/>
    </source>
</evidence>
<dbReference type="InterPro" id="IPR004017">
    <property type="entry name" value="Cys_rich_dom"/>
</dbReference>
<accession>A0ABP9S4Q1</accession>
<proteinExistence type="predicted"/>
<gene>
    <name evidence="2" type="ORF">GCM10023322_46800</name>
</gene>
<evidence type="ECO:0000313" key="2">
    <source>
        <dbReference type="EMBL" id="GAA5190807.1"/>
    </source>
</evidence>